<dbReference type="RefSeq" id="WP_263334044.1">
    <property type="nucleotide sequence ID" value="NZ_JAOVQO010000004.1"/>
</dbReference>
<comment type="caution">
    <text evidence="1">The sequence shown here is derived from an EMBL/GenBank/DDBJ whole genome shotgun (WGS) entry which is preliminary data.</text>
</comment>
<protein>
    <submittedName>
        <fullName evidence="1">Uncharacterized protein</fullName>
    </submittedName>
</protein>
<evidence type="ECO:0000313" key="2">
    <source>
        <dbReference type="Proteomes" id="UP001209535"/>
    </source>
</evidence>
<keyword evidence="2" id="KW-1185">Reference proteome</keyword>
<dbReference type="EMBL" id="JAOVQO010000004">
    <property type="protein sequence ID" value="MCU9847478.1"/>
    <property type="molecule type" value="Genomic_DNA"/>
</dbReference>
<name>A0ABT2X0M9_9RHOB</name>
<dbReference type="Proteomes" id="UP001209535">
    <property type="component" value="Unassembled WGS sequence"/>
</dbReference>
<gene>
    <name evidence="1" type="ORF">OEZ60_05615</name>
</gene>
<accession>A0ABT2X0M9</accession>
<evidence type="ECO:0000313" key="1">
    <source>
        <dbReference type="EMBL" id="MCU9847478.1"/>
    </source>
</evidence>
<proteinExistence type="predicted"/>
<organism evidence="1 2">
    <name type="scientific">Albidovulum salinarum</name>
    <dbReference type="NCBI Taxonomy" id="2984153"/>
    <lineage>
        <taxon>Bacteria</taxon>
        <taxon>Pseudomonadati</taxon>
        <taxon>Pseudomonadota</taxon>
        <taxon>Alphaproteobacteria</taxon>
        <taxon>Rhodobacterales</taxon>
        <taxon>Paracoccaceae</taxon>
        <taxon>Albidovulum</taxon>
    </lineage>
</organism>
<reference evidence="1 2" key="1">
    <citation type="submission" date="2022-10" db="EMBL/GenBank/DDBJ databases">
        <title>Defluviimonas sp. nov., isolated from ocean surface sediments.</title>
        <authorList>
            <person name="He W."/>
            <person name="Wang L."/>
            <person name="Zhang D.-F."/>
        </authorList>
    </citation>
    <scope>NUCLEOTIDE SEQUENCE [LARGE SCALE GENOMIC DNA]</scope>
    <source>
        <strain evidence="1 2">WL0024</strain>
    </source>
</reference>
<sequence length="64" mass="7444">MSQAKRRDEIDLIVDDILAKPERAEELKRLLRDRLGAPANFRQSRLRVVVSNDDPDSLWDNMPV</sequence>